<keyword evidence="1 4" id="KW-0547">Nucleotide-binding</keyword>
<comment type="pathway">
    <text evidence="4">Purine metabolism; IMP biosynthesis via de novo pathway; 5-amino-1-(5-phospho-D-ribosyl)imidazole-4-carboxylate from 5-amino-1-(5-phospho-D-ribosyl)imidazole (N5-CAIR route): step 1/2.</text>
</comment>
<dbReference type="Gene3D" id="3.30.470.20">
    <property type="entry name" value="ATP-grasp fold, B domain"/>
    <property type="match status" value="1"/>
</dbReference>
<evidence type="ECO:0000259" key="5">
    <source>
        <dbReference type="PROSITE" id="PS50975"/>
    </source>
</evidence>
<dbReference type="Pfam" id="PF02222">
    <property type="entry name" value="ATP-grasp"/>
    <property type="match status" value="1"/>
</dbReference>
<dbReference type="SUPFAM" id="SSF56059">
    <property type="entry name" value="Glutathione synthetase ATP-binding domain-like"/>
    <property type="match status" value="1"/>
</dbReference>
<keyword evidence="3 4" id="KW-0067">ATP-binding</keyword>
<gene>
    <name evidence="4" type="primary">purK</name>
    <name evidence="6" type="ORF">C4F51_06090</name>
</gene>
<dbReference type="NCBIfam" id="NF004678">
    <property type="entry name" value="PRK06019.1-4"/>
    <property type="match status" value="1"/>
</dbReference>
<evidence type="ECO:0000256" key="4">
    <source>
        <dbReference type="HAMAP-Rule" id="MF_01928"/>
    </source>
</evidence>
<dbReference type="GO" id="GO:0006189">
    <property type="term" value="P:'de novo' IMP biosynthetic process"/>
    <property type="evidence" value="ECO:0007669"/>
    <property type="project" value="UniProtKB-UniRule"/>
</dbReference>
<dbReference type="EMBL" id="PRDL01000001">
    <property type="protein sequence ID" value="MBE8716759.1"/>
    <property type="molecule type" value="Genomic_DNA"/>
</dbReference>
<feature type="binding site" evidence="4">
    <location>
        <position position="187"/>
    </location>
    <ligand>
        <name>ATP</name>
        <dbReference type="ChEBI" id="CHEBI:30616"/>
    </ligand>
</feature>
<evidence type="ECO:0000256" key="2">
    <source>
        <dbReference type="ARBA" id="ARBA00022755"/>
    </source>
</evidence>
<dbReference type="PROSITE" id="PS50975">
    <property type="entry name" value="ATP_GRASP"/>
    <property type="match status" value="1"/>
</dbReference>
<keyword evidence="2 4" id="KW-0658">Purine biosynthesis</keyword>
<feature type="binding site" evidence="4">
    <location>
        <begin position="240"/>
        <end position="241"/>
    </location>
    <ligand>
        <name>ATP</name>
        <dbReference type="ChEBI" id="CHEBI:30616"/>
    </ligand>
</feature>
<dbReference type="InterPro" id="IPR013815">
    <property type="entry name" value="ATP_grasp_subdomain_1"/>
</dbReference>
<evidence type="ECO:0000256" key="3">
    <source>
        <dbReference type="ARBA" id="ARBA00022840"/>
    </source>
</evidence>
<protein>
    <recommendedName>
        <fullName evidence="4">N5-carboxyaminoimidazole ribonucleotide synthase</fullName>
        <shortName evidence="4">N5-CAIR synthase</shortName>
        <ecNumber evidence="4">6.3.4.18</ecNumber>
    </recommendedName>
    <alternativeName>
        <fullName evidence="4">5-(carboxyamino)imidazole ribonucleotide synthetase</fullName>
    </alternativeName>
</protein>
<dbReference type="GO" id="GO:0005829">
    <property type="term" value="C:cytosol"/>
    <property type="evidence" value="ECO:0007669"/>
    <property type="project" value="TreeGrafter"/>
</dbReference>
<dbReference type="EC" id="6.3.4.18" evidence="4"/>
<dbReference type="SUPFAM" id="SSF52440">
    <property type="entry name" value="PreATP-grasp domain"/>
    <property type="match status" value="1"/>
</dbReference>
<comment type="subunit">
    <text evidence="4">Homodimer.</text>
</comment>
<comment type="function">
    <text evidence="4">Catalyzes the ATP-dependent conversion of 5-aminoimidazole ribonucleotide (AIR) and HCO(3)(-) to N5-carboxyaminoimidazole ribonucleotide (N5-CAIR).</text>
</comment>
<evidence type="ECO:0000313" key="6">
    <source>
        <dbReference type="EMBL" id="MBE8716759.1"/>
    </source>
</evidence>
<dbReference type="InterPro" id="IPR005875">
    <property type="entry name" value="PurK"/>
</dbReference>
<dbReference type="HAMAP" id="MF_01928">
    <property type="entry name" value="PurK"/>
    <property type="match status" value="1"/>
</dbReference>
<dbReference type="InterPro" id="IPR040686">
    <property type="entry name" value="PurK_C"/>
</dbReference>
<dbReference type="InterPro" id="IPR003135">
    <property type="entry name" value="ATP-grasp_carboxylate-amine"/>
</dbReference>
<dbReference type="InterPro" id="IPR011761">
    <property type="entry name" value="ATP-grasp"/>
</dbReference>
<sequence length="362" mass="39379">MSSSSTIWVLGAGQLGAMLQTAGRPLNLDVRPVDIESASAPALQPDDLVTAEREQWPASIATDALAAHARFVNRDVFGLLADRKTQKSLIDELHLATAPWQAVEANTTEAALHTRLGERVLLKRRTGGYDGRGQHWLRQPQQDTIPSDWYGQAIAEQAIAFDEEVSLVGARDAQGNCVFYPLTLNLHVNGILLGSVAPLNRLAHLQAQAEHMLSALLNKLNYVGVMAMECFRTGDHLMINELAPRVHNSGHWTQAGASINQFELHLRGVSGLPLGSPVIKGTNVMVNLVGTEQQTAWLAVQGAEQIWYGKEVRPGRKVGHINFCGNSAGLKTSLSALQNHLPDNYADVIAWLTAQLDSDHPQ</sequence>
<dbReference type="InterPro" id="IPR016185">
    <property type="entry name" value="PreATP-grasp_dom_sf"/>
</dbReference>
<accession>A0A928YT90</accession>
<reference evidence="6" key="1">
    <citation type="submission" date="2018-07" db="EMBL/GenBank/DDBJ databases">
        <title>Genome assembly of strain Ka43.</title>
        <authorList>
            <person name="Kukolya J."/>
            <person name="Nagy I."/>
            <person name="Horvath B."/>
            <person name="Toth A."/>
        </authorList>
    </citation>
    <scope>NUCLEOTIDE SEQUENCE</scope>
    <source>
        <strain evidence="6">KB43</strain>
    </source>
</reference>
<evidence type="ECO:0000256" key="1">
    <source>
        <dbReference type="ARBA" id="ARBA00022741"/>
    </source>
</evidence>
<dbReference type="InterPro" id="IPR011054">
    <property type="entry name" value="Rudment_hybrid_motif"/>
</dbReference>
<evidence type="ECO:0000313" key="7">
    <source>
        <dbReference type="Proteomes" id="UP000652567"/>
    </source>
</evidence>
<dbReference type="SUPFAM" id="SSF51246">
    <property type="entry name" value="Rudiment single hybrid motif"/>
    <property type="match status" value="1"/>
</dbReference>
<dbReference type="Proteomes" id="UP000652567">
    <property type="component" value="Unassembled WGS sequence"/>
</dbReference>
<feature type="binding site" evidence="4">
    <location>
        <position position="164"/>
    </location>
    <ligand>
        <name>ATP</name>
        <dbReference type="ChEBI" id="CHEBI:30616"/>
    </ligand>
</feature>
<keyword evidence="4 6" id="KW-0436">Ligase</keyword>
<dbReference type="RefSeq" id="WP_193908084.1">
    <property type="nucleotide sequence ID" value="NZ_PRDL01000001.1"/>
</dbReference>
<dbReference type="Gene3D" id="3.30.1490.20">
    <property type="entry name" value="ATP-grasp fold, A domain"/>
    <property type="match status" value="1"/>
</dbReference>
<dbReference type="Gene3D" id="3.40.50.20">
    <property type="match status" value="1"/>
</dbReference>
<dbReference type="PANTHER" id="PTHR11609">
    <property type="entry name" value="PURINE BIOSYNTHESIS PROTEIN 6/7, PUR6/7"/>
    <property type="match status" value="1"/>
</dbReference>
<name>A0A928YT90_9GAMM</name>
<feature type="binding site" evidence="4">
    <location>
        <begin position="128"/>
        <end position="134"/>
    </location>
    <ligand>
        <name>ATP</name>
        <dbReference type="ChEBI" id="CHEBI:30616"/>
    </ligand>
</feature>
<organism evidence="6 7">
    <name type="scientific">Cellvibrio polysaccharolyticus</name>
    <dbReference type="NCBI Taxonomy" id="2082724"/>
    <lineage>
        <taxon>Bacteria</taxon>
        <taxon>Pseudomonadati</taxon>
        <taxon>Pseudomonadota</taxon>
        <taxon>Gammaproteobacteria</taxon>
        <taxon>Cellvibrionales</taxon>
        <taxon>Cellvibrionaceae</taxon>
        <taxon>Cellvibrio</taxon>
    </lineage>
</organism>
<comment type="similarity">
    <text evidence="4">Belongs to the PurK/PurT family.</text>
</comment>
<dbReference type="GO" id="GO:0034028">
    <property type="term" value="F:5-(carboxyamino)imidazole ribonucleotide synthase activity"/>
    <property type="evidence" value="ECO:0007669"/>
    <property type="project" value="UniProtKB-UniRule"/>
</dbReference>
<comment type="catalytic activity">
    <reaction evidence="4">
        <text>5-amino-1-(5-phospho-beta-D-ribosyl)imidazole + hydrogencarbonate + ATP = 5-carboxyamino-1-(5-phospho-D-ribosyl)imidazole + ADP + phosphate + 2 H(+)</text>
        <dbReference type="Rhea" id="RHEA:19317"/>
        <dbReference type="ChEBI" id="CHEBI:15378"/>
        <dbReference type="ChEBI" id="CHEBI:17544"/>
        <dbReference type="ChEBI" id="CHEBI:30616"/>
        <dbReference type="ChEBI" id="CHEBI:43474"/>
        <dbReference type="ChEBI" id="CHEBI:58730"/>
        <dbReference type="ChEBI" id="CHEBI:137981"/>
        <dbReference type="ChEBI" id="CHEBI:456216"/>
        <dbReference type="EC" id="6.3.4.18"/>
    </reaction>
</comment>
<feature type="binding site" evidence="4">
    <location>
        <position position="83"/>
    </location>
    <ligand>
        <name>ATP</name>
        <dbReference type="ChEBI" id="CHEBI:30616"/>
    </ligand>
</feature>
<dbReference type="Pfam" id="PF17769">
    <property type="entry name" value="PurK_C"/>
    <property type="match status" value="1"/>
</dbReference>
<dbReference type="AlphaFoldDB" id="A0A928YT90"/>
<comment type="caution">
    <text evidence="6">The sequence shown here is derived from an EMBL/GenBank/DDBJ whole genome shotgun (WGS) entry which is preliminary data.</text>
</comment>
<keyword evidence="7" id="KW-1185">Reference proteome</keyword>
<feature type="binding site" evidence="4">
    <location>
        <position position="123"/>
    </location>
    <ligand>
        <name>ATP</name>
        <dbReference type="ChEBI" id="CHEBI:30616"/>
    </ligand>
</feature>
<dbReference type="GO" id="GO:0046872">
    <property type="term" value="F:metal ion binding"/>
    <property type="evidence" value="ECO:0007669"/>
    <property type="project" value="InterPro"/>
</dbReference>
<dbReference type="GO" id="GO:0005524">
    <property type="term" value="F:ATP binding"/>
    <property type="evidence" value="ECO:0007669"/>
    <property type="project" value="UniProtKB-UniRule"/>
</dbReference>
<feature type="binding site" evidence="4">
    <location>
        <begin position="156"/>
        <end position="159"/>
    </location>
    <ligand>
        <name>ATP</name>
        <dbReference type="ChEBI" id="CHEBI:30616"/>
    </ligand>
</feature>
<dbReference type="GO" id="GO:0004638">
    <property type="term" value="F:phosphoribosylaminoimidazole carboxylase activity"/>
    <property type="evidence" value="ECO:0007669"/>
    <property type="project" value="InterPro"/>
</dbReference>
<proteinExistence type="inferred from homology"/>
<dbReference type="PANTHER" id="PTHR11609:SF5">
    <property type="entry name" value="PHOSPHORIBOSYLAMINOIMIDAZOLE CARBOXYLASE"/>
    <property type="match status" value="1"/>
</dbReference>
<feature type="domain" description="ATP-grasp" evidence="5">
    <location>
        <begin position="87"/>
        <end position="270"/>
    </location>
</feature>